<dbReference type="EMBL" id="CP016179">
    <property type="protein sequence ID" value="ANO35287.1"/>
    <property type="molecule type" value="Genomic_DNA"/>
</dbReference>
<accession>A0AAN1CU84</accession>
<dbReference type="InterPro" id="IPR036429">
    <property type="entry name" value="SpoA-like_sf"/>
</dbReference>
<protein>
    <recommendedName>
        <fullName evidence="1">Flagellar motor switch protein FliN-like C-terminal domain-containing protein</fullName>
    </recommendedName>
</protein>
<dbReference type="SUPFAM" id="SSF101801">
    <property type="entry name" value="Surface presentation of antigens (SPOA)"/>
    <property type="match status" value="1"/>
</dbReference>
<sequence>MRQVNLNELGNPTERITKTLIKKFNHAKTQLSVFAGGITNAQECSIEIQALQPNELSSRNESVGIHTEKGNFITSLSHSDLDAALKMHTNSTDIESGKSNSITRSHTNILSNFGIAIASNVFKATNVETNNSTPSDIGVRVLITCDDRTIAVDVFIGETLKAQMSAELIDGYDQSITDETLGDIEVQLSAVLDTKELSLAELKENGLGEFIPLNDYPHNITLRLEDQQMLAGSIITQNNNLGIKIK</sequence>
<proteinExistence type="predicted"/>
<feature type="domain" description="Flagellar motor switch protein FliN-like C-terminal" evidence="1">
    <location>
        <begin position="180"/>
        <end position="246"/>
    </location>
</feature>
<dbReference type="KEGG" id="vbr:A6E01_18910"/>
<gene>
    <name evidence="2" type="ORF">A6E01_18910</name>
</gene>
<dbReference type="Proteomes" id="UP000092018">
    <property type="component" value="Plasmid unnamed1"/>
</dbReference>
<organism evidence="2 3">
    <name type="scientific">Vibrio breoganii</name>
    <dbReference type="NCBI Taxonomy" id="553239"/>
    <lineage>
        <taxon>Bacteria</taxon>
        <taxon>Pseudomonadati</taxon>
        <taxon>Pseudomonadota</taxon>
        <taxon>Gammaproteobacteria</taxon>
        <taxon>Vibrionales</taxon>
        <taxon>Vibrionaceae</taxon>
        <taxon>Vibrio</taxon>
    </lineage>
</organism>
<evidence type="ECO:0000313" key="2">
    <source>
        <dbReference type="EMBL" id="ANO35287.1"/>
    </source>
</evidence>
<dbReference type="AlphaFoldDB" id="A0AAN1CU84"/>
<dbReference type="InterPro" id="IPR001543">
    <property type="entry name" value="FliN-like_C"/>
</dbReference>
<dbReference type="Pfam" id="PF01052">
    <property type="entry name" value="FliMN_C"/>
    <property type="match status" value="1"/>
</dbReference>
<name>A0AAN1CU84_9VIBR</name>
<geneLocation type="plasmid" evidence="2 3">
    <name>unnamed1</name>
</geneLocation>
<dbReference type="Gene3D" id="2.30.330.10">
    <property type="entry name" value="SpoA-like"/>
    <property type="match status" value="1"/>
</dbReference>
<reference evidence="2 3" key="1">
    <citation type="submission" date="2016-06" db="EMBL/GenBank/DDBJ databases">
        <title>Adaptive Radiation by Waves of Gene Transfer Leads to Fine-Scale Resource Partitioning in Marine Microbes.</title>
        <authorList>
            <person name="Hehemann J.-H."/>
            <person name="Arevalo P."/>
            <person name="Datta M.S."/>
            <person name="Yu X."/>
            <person name="Corzett C."/>
            <person name="Henschel A."/>
            <person name="Preheim S.P."/>
            <person name="Timberlake S."/>
            <person name="Alm E.J."/>
            <person name="Polz M.F."/>
        </authorList>
    </citation>
    <scope>NUCLEOTIDE SEQUENCE [LARGE SCALE GENOMIC DNA]</scope>
    <source>
        <strain evidence="2 3">FF50</strain>
        <plasmid evidence="2 3">unnamed1</plasmid>
    </source>
</reference>
<evidence type="ECO:0000313" key="3">
    <source>
        <dbReference type="Proteomes" id="UP000092018"/>
    </source>
</evidence>
<keyword evidence="2" id="KW-0614">Plasmid</keyword>
<dbReference type="RefSeq" id="WP_065211049.1">
    <property type="nucleotide sequence ID" value="NZ_CP016179.1"/>
</dbReference>
<evidence type="ECO:0000259" key="1">
    <source>
        <dbReference type="Pfam" id="PF01052"/>
    </source>
</evidence>